<dbReference type="Proteomes" id="UP001501169">
    <property type="component" value="Unassembled WGS sequence"/>
</dbReference>
<dbReference type="PRINTS" id="PR00176">
    <property type="entry name" value="NANEUSMPORT"/>
</dbReference>
<dbReference type="CDD" id="cd10336">
    <property type="entry name" value="SLC6sbd_Tyt1-Like"/>
    <property type="match status" value="1"/>
</dbReference>
<sequence length="495" mass="54170">MQGATYITEPCSDILIRNIQGVRVAMKREQFSSSLGFVLAAAGSAVGIGNLVAFPVMASKNGGAAFLIMYAIFVFFICLPVMLAEMSLGRHTRQNPLGAYSEIGQNRAWRTVGWMSVITPFMIGVFYLVITVWIFGYLGKSILGQLNELAGPDSFGNFINSNELFVYMAVVIGLTFLILQGGVKQGIEKAARVLMPMLFIMLIALVLYVFTLDNAMLGVKFFLIPEFDKLTGKVLNGALAQAFFSLSLAMGILITYGSYIQKDNNIVQAGKMVAGLSLLVACCSGLLILPAVFSFNPDIQISTLSESSISMIFTFLPKIFLAMQADIGYFGASFIAGFFFLLVFFAALTSLVSIIEVPVCSLMDQKGVSRRTALYSLGAVMILLAVFSALSFGRVELFSNLLSYGGVNKSFFDVVYDIFYETILPLNGLLLCLFVIYRWKKHNFDAEISQGNSSFAGSFLQKYVNFSLGTFIPLILAVIFVNTVSTIFFGKNLLF</sequence>
<evidence type="ECO:0000256" key="5">
    <source>
        <dbReference type="ARBA" id="ARBA00023136"/>
    </source>
</evidence>
<feature type="transmembrane region" description="Helical" evidence="6">
    <location>
        <begin position="328"/>
        <end position="354"/>
    </location>
</feature>
<feature type="transmembrane region" description="Helical" evidence="6">
    <location>
        <begin position="468"/>
        <end position="489"/>
    </location>
</feature>
<keyword evidence="5 6" id="KW-0472">Membrane</keyword>
<dbReference type="InterPro" id="IPR000175">
    <property type="entry name" value="Na/ntran_symport"/>
</dbReference>
<feature type="transmembrane region" description="Helical" evidence="6">
    <location>
        <begin position="238"/>
        <end position="260"/>
    </location>
</feature>
<dbReference type="Pfam" id="PF00209">
    <property type="entry name" value="SNF"/>
    <property type="match status" value="2"/>
</dbReference>
<dbReference type="InterPro" id="IPR037272">
    <property type="entry name" value="SNS_sf"/>
</dbReference>
<dbReference type="PANTHER" id="PTHR42948">
    <property type="entry name" value="TRANSPORTER"/>
    <property type="match status" value="1"/>
</dbReference>
<comment type="caution">
    <text evidence="7">The sequence shown here is derived from an EMBL/GenBank/DDBJ whole genome shotgun (WGS) entry which is preliminary data.</text>
</comment>
<evidence type="ECO:0000256" key="2">
    <source>
        <dbReference type="ARBA" id="ARBA00022448"/>
    </source>
</evidence>
<evidence type="ECO:0000313" key="7">
    <source>
        <dbReference type="EMBL" id="GAA0553942.1"/>
    </source>
</evidence>
<feature type="transmembrane region" description="Helical" evidence="6">
    <location>
        <begin position="35"/>
        <end position="58"/>
    </location>
</feature>
<accession>A0ABN1DWD1</accession>
<feature type="transmembrane region" description="Helical" evidence="6">
    <location>
        <begin position="64"/>
        <end position="84"/>
    </location>
</feature>
<organism evidence="7 8">
    <name type="scientific">Rheinheimera aquimaris</name>
    <dbReference type="NCBI Taxonomy" id="412437"/>
    <lineage>
        <taxon>Bacteria</taxon>
        <taxon>Pseudomonadati</taxon>
        <taxon>Pseudomonadota</taxon>
        <taxon>Gammaproteobacteria</taxon>
        <taxon>Chromatiales</taxon>
        <taxon>Chromatiaceae</taxon>
        <taxon>Rheinheimera</taxon>
    </lineage>
</organism>
<evidence type="ECO:0000256" key="4">
    <source>
        <dbReference type="ARBA" id="ARBA00022989"/>
    </source>
</evidence>
<keyword evidence="4 6" id="KW-1133">Transmembrane helix</keyword>
<evidence type="ECO:0000256" key="3">
    <source>
        <dbReference type="ARBA" id="ARBA00022692"/>
    </source>
</evidence>
<protein>
    <submittedName>
        <fullName evidence="7">Sodium-dependent transporter</fullName>
    </submittedName>
</protein>
<feature type="transmembrane region" description="Helical" evidence="6">
    <location>
        <begin position="272"/>
        <end position="293"/>
    </location>
</feature>
<dbReference type="PANTHER" id="PTHR42948:SF1">
    <property type="entry name" value="TRANSPORTER"/>
    <property type="match status" value="1"/>
</dbReference>
<dbReference type="EMBL" id="BAAAEO010000003">
    <property type="protein sequence ID" value="GAA0553942.1"/>
    <property type="molecule type" value="Genomic_DNA"/>
</dbReference>
<feature type="transmembrane region" description="Helical" evidence="6">
    <location>
        <begin position="191"/>
        <end position="210"/>
    </location>
</feature>
<evidence type="ECO:0000256" key="6">
    <source>
        <dbReference type="SAM" id="Phobius"/>
    </source>
</evidence>
<evidence type="ECO:0000313" key="8">
    <source>
        <dbReference type="Proteomes" id="UP001501169"/>
    </source>
</evidence>
<feature type="transmembrane region" description="Helical" evidence="6">
    <location>
        <begin position="414"/>
        <end position="437"/>
    </location>
</feature>
<gene>
    <name evidence="7" type="ORF">GCM10009098_22170</name>
</gene>
<evidence type="ECO:0000256" key="1">
    <source>
        <dbReference type="ARBA" id="ARBA00004141"/>
    </source>
</evidence>
<keyword evidence="3 6" id="KW-0812">Transmembrane</keyword>
<name>A0ABN1DWD1_9GAMM</name>
<feature type="transmembrane region" description="Helical" evidence="6">
    <location>
        <begin position="374"/>
        <end position="393"/>
    </location>
</feature>
<feature type="transmembrane region" description="Helical" evidence="6">
    <location>
        <begin position="158"/>
        <end position="179"/>
    </location>
</feature>
<keyword evidence="8" id="KW-1185">Reference proteome</keyword>
<reference evidence="7 8" key="1">
    <citation type="journal article" date="2019" name="Int. J. Syst. Evol. Microbiol.">
        <title>The Global Catalogue of Microorganisms (GCM) 10K type strain sequencing project: providing services to taxonomists for standard genome sequencing and annotation.</title>
        <authorList>
            <consortium name="The Broad Institute Genomics Platform"/>
            <consortium name="The Broad Institute Genome Sequencing Center for Infectious Disease"/>
            <person name="Wu L."/>
            <person name="Ma J."/>
        </authorList>
    </citation>
    <scope>NUCLEOTIDE SEQUENCE [LARGE SCALE GENOMIC DNA]</scope>
    <source>
        <strain evidence="7 8">JCM 14331</strain>
    </source>
</reference>
<dbReference type="InterPro" id="IPR047218">
    <property type="entry name" value="YocR/YhdH-like"/>
</dbReference>
<dbReference type="NCBIfam" id="NF037979">
    <property type="entry name" value="Na_transp"/>
    <property type="match status" value="1"/>
</dbReference>
<dbReference type="PROSITE" id="PS50267">
    <property type="entry name" value="NA_NEUROTRAN_SYMP_3"/>
    <property type="match status" value="1"/>
</dbReference>
<comment type="subcellular location">
    <subcellularLocation>
        <location evidence="1">Membrane</location>
        <topology evidence="1">Multi-pass membrane protein</topology>
    </subcellularLocation>
</comment>
<proteinExistence type="predicted"/>
<keyword evidence="2" id="KW-0813">Transport</keyword>
<feature type="transmembrane region" description="Helical" evidence="6">
    <location>
        <begin position="117"/>
        <end position="138"/>
    </location>
</feature>
<dbReference type="SUPFAM" id="SSF161070">
    <property type="entry name" value="SNF-like"/>
    <property type="match status" value="1"/>
</dbReference>